<dbReference type="EMBL" id="JAVYJV010000003">
    <property type="protein sequence ID" value="KAK4374508.1"/>
    <property type="molecule type" value="Genomic_DNA"/>
</dbReference>
<evidence type="ECO:0000313" key="2">
    <source>
        <dbReference type="Proteomes" id="UP001291623"/>
    </source>
</evidence>
<proteinExistence type="predicted"/>
<evidence type="ECO:0000313" key="1">
    <source>
        <dbReference type="EMBL" id="KAK4374508.1"/>
    </source>
</evidence>
<gene>
    <name evidence="1" type="ORF">RND71_005185</name>
</gene>
<dbReference type="Proteomes" id="UP001291623">
    <property type="component" value="Unassembled WGS sequence"/>
</dbReference>
<name>A0AAE1SRX8_9SOLA</name>
<keyword evidence="2" id="KW-1185">Reference proteome</keyword>
<comment type="caution">
    <text evidence="1">The sequence shown here is derived from an EMBL/GenBank/DDBJ whole genome shotgun (WGS) entry which is preliminary data.</text>
</comment>
<reference evidence="1" key="1">
    <citation type="submission" date="2023-12" db="EMBL/GenBank/DDBJ databases">
        <title>Genome assembly of Anisodus tanguticus.</title>
        <authorList>
            <person name="Wang Y.-J."/>
        </authorList>
    </citation>
    <scope>NUCLEOTIDE SEQUENCE</scope>
    <source>
        <strain evidence="1">KB-2021</strain>
        <tissue evidence="1">Leaf</tissue>
    </source>
</reference>
<accession>A0AAE1SRX8</accession>
<protein>
    <submittedName>
        <fullName evidence="1">Uncharacterized protein</fullName>
    </submittedName>
</protein>
<organism evidence="1 2">
    <name type="scientific">Anisodus tanguticus</name>
    <dbReference type="NCBI Taxonomy" id="243964"/>
    <lineage>
        <taxon>Eukaryota</taxon>
        <taxon>Viridiplantae</taxon>
        <taxon>Streptophyta</taxon>
        <taxon>Embryophyta</taxon>
        <taxon>Tracheophyta</taxon>
        <taxon>Spermatophyta</taxon>
        <taxon>Magnoliopsida</taxon>
        <taxon>eudicotyledons</taxon>
        <taxon>Gunneridae</taxon>
        <taxon>Pentapetalae</taxon>
        <taxon>asterids</taxon>
        <taxon>lamiids</taxon>
        <taxon>Solanales</taxon>
        <taxon>Solanaceae</taxon>
        <taxon>Solanoideae</taxon>
        <taxon>Hyoscyameae</taxon>
        <taxon>Anisodus</taxon>
    </lineage>
</organism>
<sequence>MVDPVEAKRLAAKQMEEIKAKERFEPVMGNLVRLGSSIGYQGDIWKKLWEFFVLSIYFNI</sequence>
<dbReference type="AlphaFoldDB" id="A0AAE1SRX8"/>